<dbReference type="GO" id="GO:0004842">
    <property type="term" value="F:ubiquitin-protein transferase activity"/>
    <property type="evidence" value="ECO:0007669"/>
    <property type="project" value="InterPro"/>
</dbReference>
<feature type="domain" description="PHD-type" evidence="8">
    <location>
        <begin position="1"/>
        <end position="82"/>
    </location>
</feature>
<dbReference type="PROSITE" id="PS01359">
    <property type="entry name" value="ZF_PHD_1"/>
    <property type="match status" value="2"/>
</dbReference>
<dbReference type="InParanoid" id="A0A6J2WIT3"/>
<dbReference type="PROSITE" id="PS50237">
    <property type="entry name" value="HECT"/>
    <property type="match status" value="1"/>
</dbReference>
<evidence type="ECO:0000256" key="2">
    <source>
        <dbReference type="ARBA" id="ARBA00022723"/>
    </source>
</evidence>
<dbReference type="GO" id="GO:0008270">
    <property type="term" value="F:zinc ion binding"/>
    <property type="evidence" value="ECO:0007669"/>
    <property type="project" value="UniProtKB-KW"/>
</dbReference>
<evidence type="ECO:0000313" key="9">
    <source>
        <dbReference type="Proteomes" id="UP000504632"/>
    </source>
</evidence>
<proteinExistence type="predicted"/>
<dbReference type="SUPFAM" id="SSF57903">
    <property type="entry name" value="FYVE/PHD zinc finger"/>
    <property type="match status" value="2"/>
</dbReference>
<dbReference type="CTD" id="55632"/>
<dbReference type="PANTHER" id="PTHR12420:SF42">
    <property type="entry name" value="G2_M PHASE-SPECIFIC E3 UBIQUITIN-PROTEIN LIGASE"/>
    <property type="match status" value="1"/>
</dbReference>
<evidence type="ECO:0000256" key="4">
    <source>
        <dbReference type="ARBA" id="ARBA00022786"/>
    </source>
</evidence>
<name>A0A6J2WIT3_CHACN</name>
<keyword evidence="2" id="KW-0479">Metal-binding</keyword>
<feature type="domain" description="HECT" evidence="7">
    <location>
        <begin position="581"/>
        <end position="652"/>
    </location>
</feature>
<dbReference type="FunCoup" id="A0A6J2WIT3">
    <property type="interactions" value="1298"/>
</dbReference>
<sequence length="652" mass="73278">MSSGVYQRGQDHEGIYGFLVEDIRKEIQRSSRLRCTGCRRTGASVGCFVKSCRQMVHFPCGIQQEFISQFTGTFPSFCREHRPTQTVSISPSLPLSCSVCLEPIEPELSYSVLKCPVCHSSWFHRDCVQHQAYSAALFFFKCTICNNKEQFQQEMLRMGIHIPERDASWELEENAYGELLQVYQQCDAAKCHCSRGRKHSARSGKFEVIRCKYCGSRGTHRRCSNLTLYETSWACADCLSVTEGTVSPLPNHVRSPLSQRQKRKSLIEKCFANRQSGLVTKRHCTLATPAEVLQNLAAQITPQQFTKVSVNQGDVIKAAFAFLRHSDFNPCHALSVTFAGDKSKPGVRSLRRFLRVLVQNLKTLEIFEGPDGHKNLALNSKALREDVYFEVGSLLALCLVHGGPPVGFLSKALYHCLFYFPNQHQLSVDDLADTPFTDKVKRIQEARSVKELREAVLAASEYLEVAGCHRPITCLSDKDMLVEDLINFHLVIRMQLPLQRFREGLRTLGVFEHVQACPEAFFPVFCEPQESLTAQCVARLFAAQHSEEEELKAKEITTIAFWEQYLQECEEGMCATSLDDVLIFATAADAVPAVGFNPTPTLHFLHPAESSSAVPRSQPDANCLSLPVLPAYEIFKKHVEYAVCQLSLLEGV</sequence>
<dbReference type="RefSeq" id="XP_030644233.1">
    <property type="nucleotide sequence ID" value="XM_030788373.1"/>
</dbReference>
<dbReference type="Gene3D" id="3.30.40.10">
    <property type="entry name" value="Zinc/RING finger domain, C3HC4 (zinc finger)"/>
    <property type="match status" value="2"/>
</dbReference>
<dbReference type="InterPro" id="IPR034732">
    <property type="entry name" value="EPHD"/>
</dbReference>
<protein>
    <submittedName>
        <fullName evidence="10">G2/M phase-specific E3 ubiquitin-protein ligase</fullName>
    </submittedName>
</protein>
<dbReference type="InterPro" id="IPR001965">
    <property type="entry name" value="Znf_PHD"/>
</dbReference>
<dbReference type="InterPro" id="IPR035983">
    <property type="entry name" value="Hect_E3_ubiquitin_ligase"/>
</dbReference>
<dbReference type="Pfam" id="PF00632">
    <property type="entry name" value="HECT"/>
    <property type="match status" value="1"/>
</dbReference>
<evidence type="ECO:0000256" key="1">
    <source>
        <dbReference type="ARBA" id="ARBA00022679"/>
    </source>
</evidence>
<dbReference type="InterPro" id="IPR019786">
    <property type="entry name" value="Zinc_finger_PHD-type_CS"/>
</dbReference>
<evidence type="ECO:0000256" key="3">
    <source>
        <dbReference type="ARBA" id="ARBA00022771"/>
    </source>
</evidence>
<dbReference type="GeneID" id="115824308"/>
<dbReference type="OrthoDB" id="512616at2759"/>
<dbReference type="GO" id="GO:0005634">
    <property type="term" value="C:nucleus"/>
    <property type="evidence" value="ECO:0007669"/>
    <property type="project" value="TreeGrafter"/>
</dbReference>
<evidence type="ECO:0000259" key="8">
    <source>
        <dbReference type="PROSITE" id="PS51805"/>
    </source>
</evidence>
<dbReference type="PROSITE" id="PS51805">
    <property type="entry name" value="EPHD"/>
    <property type="match status" value="1"/>
</dbReference>
<reference evidence="10" key="1">
    <citation type="submission" date="2025-08" db="UniProtKB">
        <authorList>
            <consortium name="RefSeq"/>
        </authorList>
    </citation>
    <scope>IDENTIFICATION</scope>
</reference>
<dbReference type="SUPFAM" id="SSF56204">
    <property type="entry name" value="Hect, E3 ligase catalytic domain"/>
    <property type="match status" value="1"/>
</dbReference>
<dbReference type="Gene3D" id="3.30.2410.10">
    <property type="entry name" value="Hect, E3 ligase catalytic domain"/>
    <property type="match status" value="1"/>
</dbReference>
<dbReference type="Pfam" id="PF13771">
    <property type="entry name" value="zf-HC5HC2H"/>
    <property type="match status" value="1"/>
</dbReference>
<gene>
    <name evidence="10" type="primary">g2e3</name>
</gene>
<dbReference type="Pfam" id="PF26054">
    <property type="entry name" value="PHD_G2E3"/>
    <property type="match status" value="1"/>
</dbReference>
<keyword evidence="3" id="KW-0863">Zinc-finger</keyword>
<comment type="caution">
    <text evidence="6">Lacks conserved residue(s) required for the propagation of feature annotation.</text>
</comment>
<dbReference type="InterPro" id="IPR013083">
    <property type="entry name" value="Znf_RING/FYVE/PHD"/>
</dbReference>
<dbReference type="InterPro" id="IPR051188">
    <property type="entry name" value="PHD-type_Zinc_Finger"/>
</dbReference>
<keyword evidence="4 6" id="KW-0833">Ubl conjugation pathway</keyword>
<dbReference type="AlphaFoldDB" id="A0A6J2WIT3"/>
<organism evidence="9 10">
    <name type="scientific">Chanos chanos</name>
    <name type="common">Milkfish</name>
    <name type="synonym">Mugil chanos</name>
    <dbReference type="NCBI Taxonomy" id="29144"/>
    <lineage>
        <taxon>Eukaryota</taxon>
        <taxon>Metazoa</taxon>
        <taxon>Chordata</taxon>
        <taxon>Craniata</taxon>
        <taxon>Vertebrata</taxon>
        <taxon>Euteleostomi</taxon>
        <taxon>Actinopterygii</taxon>
        <taxon>Neopterygii</taxon>
        <taxon>Teleostei</taxon>
        <taxon>Ostariophysi</taxon>
        <taxon>Gonorynchiformes</taxon>
        <taxon>Chanidae</taxon>
        <taxon>Chanos</taxon>
    </lineage>
</organism>
<dbReference type="InterPro" id="IPR011011">
    <property type="entry name" value="Znf_FYVE_PHD"/>
</dbReference>
<keyword evidence="1" id="KW-0808">Transferase</keyword>
<dbReference type="SMART" id="SM00249">
    <property type="entry name" value="PHD"/>
    <property type="match status" value="3"/>
</dbReference>
<evidence type="ECO:0000313" key="10">
    <source>
        <dbReference type="RefSeq" id="XP_030644233.1"/>
    </source>
</evidence>
<dbReference type="Proteomes" id="UP000504632">
    <property type="component" value="Chromosome 1"/>
</dbReference>
<accession>A0A6J2WIT3</accession>
<keyword evidence="5" id="KW-0862">Zinc</keyword>
<dbReference type="InterPro" id="IPR059102">
    <property type="entry name" value="PHD_PHF7/G2E3-like"/>
</dbReference>
<evidence type="ECO:0000256" key="6">
    <source>
        <dbReference type="PROSITE-ProRule" id="PRU00104"/>
    </source>
</evidence>
<evidence type="ECO:0000259" key="7">
    <source>
        <dbReference type="PROSITE" id="PS50237"/>
    </source>
</evidence>
<dbReference type="PANTHER" id="PTHR12420">
    <property type="entry name" value="PHD FINGER PROTEIN"/>
    <property type="match status" value="1"/>
</dbReference>
<keyword evidence="9" id="KW-1185">Reference proteome</keyword>
<evidence type="ECO:0000256" key="5">
    <source>
        <dbReference type="ARBA" id="ARBA00022833"/>
    </source>
</evidence>
<dbReference type="InterPro" id="IPR000569">
    <property type="entry name" value="HECT_dom"/>
</dbReference>